<dbReference type="EMBL" id="VUNS01000015">
    <property type="protein sequence ID" value="MST98112.1"/>
    <property type="molecule type" value="Genomic_DNA"/>
</dbReference>
<dbReference type="AlphaFoldDB" id="A0A844G5D7"/>
<evidence type="ECO:0000313" key="2">
    <source>
        <dbReference type="Proteomes" id="UP000435649"/>
    </source>
</evidence>
<sequence>MNKRGIVLTPPDFSGVDWKSGLAELRLNTLGVHSGGGANHDVLRQLGATASEEFRRDFRSAGIECEYEVHAAASLLPVSLFESRPEYFALSFREESRSATANWCVTNPDVPAILAANAGRLAEKLRSTTHRYYFWGADREDAYCHCRECSKYTASELNLLGVNAIADGIRRVDPLAEVACLAYLGCYEVPERVEPRENVFLEFAPYVRCYHHALNDPACAVNRRFFNAFRELGAFFGMRNTHILEYWLDSSLFSGYRKPARRPFVRPELLRRDLDAYAGAGIRNITSFAVYMDGEYFSAHGTAALEDYAAALREFLPDDGSVPGAGAVRPDSENQVPCY</sequence>
<name>A0A844G5D7_9BACT</name>
<dbReference type="InterPro" id="IPR032287">
    <property type="entry name" value="DUF4838"/>
</dbReference>
<dbReference type="Pfam" id="PF16126">
    <property type="entry name" value="DUF4838"/>
    <property type="match status" value="1"/>
</dbReference>
<evidence type="ECO:0000313" key="1">
    <source>
        <dbReference type="EMBL" id="MST98112.1"/>
    </source>
</evidence>
<gene>
    <name evidence="1" type="ORF">FYJ85_13795</name>
</gene>
<keyword evidence="2" id="KW-1185">Reference proteome</keyword>
<accession>A0A844G5D7</accession>
<dbReference type="Proteomes" id="UP000435649">
    <property type="component" value="Unassembled WGS sequence"/>
</dbReference>
<dbReference type="PANTHER" id="PTHR47406:SF2">
    <property type="entry name" value="ALPHA GLUCURONIDASE N-TERMINAL DOMAIN-CONTAINING PROTEIN"/>
    <property type="match status" value="1"/>
</dbReference>
<comment type="caution">
    <text evidence="1">The sequence shown here is derived from an EMBL/GenBank/DDBJ whole genome shotgun (WGS) entry which is preliminary data.</text>
</comment>
<dbReference type="RefSeq" id="WP_154419253.1">
    <property type="nucleotide sequence ID" value="NZ_VUNS01000015.1"/>
</dbReference>
<proteinExistence type="predicted"/>
<organism evidence="1 2">
    <name type="scientific">Victivallis lenta</name>
    <dbReference type="NCBI Taxonomy" id="2606640"/>
    <lineage>
        <taxon>Bacteria</taxon>
        <taxon>Pseudomonadati</taxon>
        <taxon>Lentisphaerota</taxon>
        <taxon>Lentisphaeria</taxon>
        <taxon>Victivallales</taxon>
        <taxon>Victivallaceae</taxon>
        <taxon>Victivallis</taxon>
    </lineage>
</organism>
<protein>
    <submittedName>
        <fullName evidence="1">DUF4838 domain-containing protein</fullName>
    </submittedName>
</protein>
<reference evidence="1 2" key="1">
    <citation type="submission" date="2019-08" db="EMBL/GenBank/DDBJ databases">
        <title>In-depth cultivation of the pig gut microbiome towards novel bacterial diversity and tailored functional studies.</title>
        <authorList>
            <person name="Wylensek D."/>
            <person name="Hitch T.C.A."/>
            <person name="Clavel T."/>
        </authorList>
    </citation>
    <scope>NUCLEOTIDE SEQUENCE [LARGE SCALE GENOMIC DNA]</scope>
    <source>
        <strain evidence="1 2">BBE-744-WT-12</strain>
    </source>
</reference>
<dbReference type="PANTHER" id="PTHR47406">
    <property type="entry name" value="COAGULATION FACTOR 5/8 TYPE, C-TERMINAL"/>
    <property type="match status" value="1"/>
</dbReference>